<dbReference type="Proteomes" id="UP000654075">
    <property type="component" value="Unassembled WGS sequence"/>
</dbReference>
<evidence type="ECO:0000256" key="1">
    <source>
        <dbReference type="SAM" id="MobiDB-lite"/>
    </source>
</evidence>
<keyword evidence="2" id="KW-0812">Transmembrane</keyword>
<sequence length="427" mass="45710">MLTAIGSLMLLVMQYYPLGLALLGFTAALLYEKLTAMGMMFVSVATALGSGVASAAIDAQWDTVLFWSVCLTFVGLLVLGKQLSDYVRGVKPDEPLLPSWLIQQQQQLFAQLPQDSSPPPLPPPYEPPFESGYEEEVADSPTLQQNLFAFASGTAPLGPVSNTFSGQTGWSPGGLQAPPQHPVSCQSQPMWVQPGAGVQPGPPGSQPFGVAPFPGGTPFSPPPSGALAAAAAAGASLGFSQEELEKLASNERWTALPSSYKRAAGEIYQLMRSAGHATLREWFASAWGSAPEAQQRRDLYHSATLCDMRIDEYLKAHGPPGLGWALTHDDMLEGLFRQLSAAREFHLTGDAAASRIIAFRSANESVLPSWLQNETREWSNQIHKQELRARGPKRPAGEGSPYPKTKASAKAKPFGTRPPDAADGPNT</sequence>
<feature type="transmembrane region" description="Helical" evidence="2">
    <location>
        <begin position="63"/>
        <end position="80"/>
    </location>
</feature>
<reference evidence="3" key="1">
    <citation type="submission" date="2021-02" db="EMBL/GenBank/DDBJ databases">
        <authorList>
            <person name="Dougan E. K."/>
            <person name="Rhodes N."/>
            <person name="Thang M."/>
            <person name="Chan C."/>
        </authorList>
    </citation>
    <scope>NUCLEOTIDE SEQUENCE</scope>
</reference>
<feature type="compositionally biased region" description="Pro residues" evidence="1">
    <location>
        <begin position="116"/>
        <end position="127"/>
    </location>
</feature>
<keyword evidence="2" id="KW-1133">Transmembrane helix</keyword>
<feature type="transmembrane region" description="Helical" evidence="2">
    <location>
        <begin position="38"/>
        <end position="57"/>
    </location>
</feature>
<organism evidence="3 4">
    <name type="scientific">Polarella glacialis</name>
    <name type="common">Dinoflagellate</name>
    <dbReference type="NCBI Taxonomy" id="89957"/>
    <lineage>
        <taxon>Eukaryota</taxon>
        <taxon>Sar</taxon>
        <taxon>Alveolata</taxon>
        <taxon>Dinophyceae</taxon>
        <taxon>Suessiales</taxon>
        <taxon>Suessiaceae</taxon>
        <taxon>Polarella</taxon>
    </lineage>
</organism>
<feature type="region of interest" description="Disordered" evidence="1">
    <location>
        <begin position="112"/>
        <end position="137"/>
    </location>
</feature>
<dbReference type="EMBL" id="CAJNNV010019023">
    <property type="protein sequence ID" value="CAE8606326.1"/>
    <property type="molecule type" value="Genomic_DNA"/>
</dbReference>
<accession>A0A813F1P5</accession>
<keyword evidence="2" id="KW-0472">Membrane</keyword>
<evidence type="ECO:0000313" key="4">
    <source>
        <dbReference type="Proteomes" id="UP000654075"/>
    </source>
</evidence>
<protein>
    <submittedName>
        <fullName evidence="3">Uncharacterized protein</fullName>
    </submittedName>
</protein>
<name>A0A813F1P5_POLGL</name>
<evidence type="ECO:0000313" key="3">
    <source>
        <dbReference type="EMBL" id="CAE8606326.1"/>
    </source>
</evidence>
<feature type="region of interest" description="Disordered" evidence="1">
    <location>
        <begin position="383"/>
        <end position="427"/>
    </location>
</feature>
<feature type="transmembrane region" description="Helical" evidence="2">
    <location>
        <begin position="12"/>
        <end position="31"/>
    </location>
</feature>
<feature type="region of interest" description="Disordered" evidence="1">
    <location>
        <begin position="161"/>
        <end position="226"/>
    </location>
</feature>
<feature type="compositionally biased region" description="Polar residues" evidence="1">
    <location>
        <begin position="161"/>
        <end position="170"/>
    </location>
</feature>
<feature type="compositionally biased region" description="Low complexity" evidence="1">
    <location>
        <begin position="206"/>
        <end position="218"/>
    </location>
</feature>
<proteinExistence type="predicted"/>
<keyword evidence="4" id="KW-1185">Reference proteome</keyword>
<comment type="caution">
    <text evidence="3">The sequence shown here is derived from an EMBL/GenBank/DDBJ whole genome shotgun (WGS) entry which is preliminary data.</text>
</comment>
<dbReference type="AlphaFoldDB" id="A0A813F1P5"/>
<evidence type="ECO:0000256" key="2">
    <source>
        <dbReference type="SAM" id="Phobius"/>
    </source>
</evidence>
<gene>
    <name evidence="3" type="ORF">PGLA1383_LOCUS24310</name>
</gene>